<dbReference type="GO" id="GO:0022857">
    <property type="term" value="F:transmembrane transporter activity"/>
    <property type="evidence" value="ECO:0007669"/>
    <property type="project" value="TreeGrafter"/>
</dbReference>
<name>X1FI84_9ZZZZ</name>
<dbReference type="InterPro" id="IPR027417">
    <property type="entry name" value="P-loop_NTPase"/>
</dbReference>
<dbReference type="InterPro" id="IPR015854">
    <property type="entry name" value="ABC_transpr_LolD-like"/>
</dbReference>
<feature type="non-terminal residue" evidence="2">
    <location>
        <position position="140"/>
    </location>
</feature>
<dbReference type="GO" id="GO:0005886">
    <property type="term" value="C:plasma membrane"/>
    <property type="evidence" value="ECO:0007669"/>
    <property type="project" value="TreeGrafter"/>
</dbReference>
<dbReference type="Pfam" id="PF00005">
    <property type="entry name" value="ABC_tran"/>
    <property type="match status" value="1"/>
</dbReference>
<dbReference type="EMBL" id="BARU01011496">
    <property type="protein sequence ID" value="GAH45376.1"/>
    <property type="molecule type" value="Genomic_DNA"/>
</dbReference>
<reference evidence="2" key="1">
    <citation type="journal article" date="2014" name="Front. Microbiol.">
        <title>High frequency of phylogenetically diverse reductive dehalogenase-homologous genes in deep subseafloor sedimentary metagenomes.</title>
        <authorList>
            <person name="Kawai M."/>
            <person name="Futagami T."/>
            <person name="Toyoda A."/>
            <person name="Takaki Y."/>
            <person name="Nishi S."/>
            <person name="Hori S."/>
            <person name="Arai W."/>
            <person name="Tsubouchi T."/>
            <person name="Morono Y."/>
            <person name="Uchiyama I."/>
            <person name="Ito T."/>
            <person name="Fujiyama A."/>
            <person name="Inagaki F."/>
            <person name="Takami H."/>
        </authorList>
    </citation>
    <scope>NUCLEOTIDE SEQUENCE</scope>
    <source>
        <strain evidence="2">Expedition CK06-06</strain>
    </source>
</reference>
<dbReference type="GO" id="GO:0005524">
    <property type="term" value="F:ATP binding"/>
    <property type="evidence" value="ECO:0007669"/>
    <property type="project" value="InterPro"/>
</dbReference>
<gene>
    <name evidence="2" type="ORF">S03H2_21567</name>
</gene>
<dbReference type="SUPFAM" id="SSF52540">
    <property type="entry name" value="P-loop containing nucleoside triphosphate hydrolases"/>
    <property type="match status" value="1"/>
</dbReference>
<protein>
    <recommendedName>
        <fullName evidence="1">ABC transporter domain-containing protein</fullName>
    </recommendedName>
</protein>
<proteinExistence type="predicted"/>
<evidence type="ECO:0000259" key="1">
    <source>
        <dbReference type="Pfam" id="PF00005"/>
    </source>
</evidence>
<feature type="domain" description="ABC transporter" evidence="1">
    <location>
        <begin position="23"/>
        <end position="138"/>
    </location>
</feature>
<comment type="caution">
    <text evidence="2">The sequence shown here is derived from an EMBL/GenBank/DDBJ whole genome shotgun (WGS) entry which is preliminary data.</text>
</comment>
<dbReference type="InterPro" id="IPR003439">
    <property type="entry name" value="ABC_transporter-like_ATP-bd"/>
</dbReference>
<dbReference type="PANTHER" id="PTHR24220">
    <property type="entry name" value="IMPORT ATP-BINDING PROTEIN"/>
    <property type="match status" value="1"/>
</dbReference>
<evidence type="ECO:0000313" key="2">
    <source>
        <dbReference type="EMBL" id="GAH45376.1"/>
    </source>
</evidence>
<accession>X1FI84</accession>
<dbReference type="PANTHER" id="PTHR24220:SF86">
    <property type="entry name" value="ABC TRANSPORTER ABCH.1"/>
    <property type="match status" value="1"/>
</dbReference>
<dbReference type="AlphaFoldDB" id="X1FI84"/>
<organism evidence="2">
    <name type="scientific">marine sediment metagenome</name>
    <dbReference type="NCBI Taxonomy" id="412755"/>
    <lineage>
        <taxon>unclassified sequences</taxon>
        <taxon>metagenomes</taxon>
        <taxon>ecological metagenomes</taxon>
    </lineage>
</organism>
<dbReference type="Gene3D" id="3.40.50.300">
    <property type="entry name" value="P-loop containing nucleotide triphosphate hydrolases"/>
    <property type="match status" value="1"/>
</dbReference>
<dbReference type="GO" id="GO:0016887">
    <property type="term" value="F:ATP hydrolysis activity"/>
    <property type="evidence" value="ECO:0007669"/>
    <property type="project" value="InterPro"/>
</dbReference>
<sequence length="140" mass="15721">MSIVAIENLSKVYQLGSFELFALRELDLSIEQGQYMAIMGPSGSGKSTLLNMLGCLDRPTRGTYRLADEDVSRLDDDELSRIRGAQIGFIFQSYNLIAQLNVIENIEVPMYYQGVGEQASERRARELAKMVGLGDRTKHR</sequence>